<evidence type="ECO:0000256" key="11">
    <source>
        <dbReference type="SAM" id="MobiDB-lite"/>
    </source>
</evidence>
<evidence type="ECO:0000256" key="7">
    <source>
        <dbReference type="ARBA" id="ARBA00022786"/>
    </source>
</evidence>
<evidence type="ECO:0000256" key="10">
    <source>
        <dbReference type="PROSITE-ProRule" id="PRU00452"/>
    </source>
</evidence>
<dbReference type="InterPro" id="IPR003034">
    <property type="entry name" value="SAP_dom"/>
</dbReference>
<dbReference type="AlphaFoldDB" id="A0A1J4KAR5"/>
<keyword evidence="6 10" id="KW-0863">Zinc-finger</keyword>
<dbReference type="Pfam" id="PF02891">
    <property type="entry name" value="zf-MIZ"/>
    <property type="match status" value="1"/>
</dbReference>
<evidence type="ECO:0000313" key="14">
    <source>
        <dbReference type="EMBL" id="OHT07992.1"/>
    </source>
</evidence>
<feature type="compositionally biased region" description="Low complexity" evidence="11">
    <location>
        <begin position="380"/>
        <end position="396"/>
    </location>
</feature>
<dbReference type="VEuPathDB" id="TrichDB:TRFO_23701"/>
<dbReference type="InterPro" id="IPR004181">
    <property type="entry name" value="Znf_MIZ"/>
</dbReference>
<feature type="compositionally biased region" description="Polar residues" evidence="11">
    <location>
        <begin position="106"/>
        <end position="127"/>
    </location>
</feature>
<evidence type="ECO:0000259" key="12">
    <source>
        <dbReference type="PROSITE" id="PS50800"/>
    </source>
</evidence>
<dbReference type="GO" id="GO:0000785">
    <property type="term" value="C:chromatin"/>
    <property type="evidence" value="ECO:0007669"/>
    <property type="project" value="TreeGrafter"/>
</dbReference>
<dbReference type="CDD" id="cd16650">
    <property type="entry name" value="SP-RING_PIAS-like"/>
    <property type="match status" value="1"/>
</dbReference>
<dbReference type="PROSITE" id="PS50800">
    <property type="entry name" value="SAP"/>
    <property type="match status" value="1"/>
</dbReference>
<dbReference type="GO" id="GO:0061665">
    <property type="term" value="F:SUMO ligase activity"/>
    <property type="evidence" value="ECO:0007669"/>
    <property type="project" value="TreeGrafter"/>
</dbReference>
<keyword evidence="8" id="KW-0862">Zinc</keyword>
<dbReference type="InterPro" id="IPR036361">
    <property type="entry name" value="SAP_dom_sf"/>
</dbReference>
<keyword evidence="7" id="KW-0833">Ubl conjugation pathway</keyword>
<dbReference type="PROSITE" id="PS51044">
    <property type="entry name" value="ZF_SP_RING"/>
    <property type="match status" value="1"/>
</dbReference>
<dbReference type="PANTHER" id="PTHR10782">
    <property type="entry name" value="ZINC FINGER MIZ DOMAIN-CONTAINING PROTEIN"/>
    <property type="match status" value="1"/>
</dbReference>
<accession>A0A1J4KAR5</accession>
<dbReference type="Gene3D" id="1.10.720.30">
    <property type="entry name" value="SAP domain"/>
    <property type="match status" value="1"/>
</dbReference>
<keyword evidence="5" id="KW-0479">Metal-binding</keyword>
<name>A0A1J4KAR5_9EUKA</name>
<dbReference type="EMBL" id="MLAK01000681">
    <property type="protein sequence ID" value="OHT07992.1"/>
    <property type="molecule type" value="Genomic_DNA"/>
</dbReference>
<evidence type="ECO:0000313" key="15">
    <source>
        <dbReference type="Proteomes" id="UP000179807"/>
    </source>
</evidence>
<comment type="pathway">
    <text evidence="2">Protein modification; protein sumoylation.</text>
</comment>
<dbReference type="GeneID" id="94838014"/>
<dbReference type="Proteomes" id="UP000179807">
    <property type="component" value="Unassembled WGS sequence"/>
</dbReference>
<evidence type="ECO:0000259" key="13">
    <source>
        <dbReference type="PROSITE" id="PS51044"/>
    </source>
</evidence>
<feature type="domain" description="SP-RING-type" evidence="13">
    <location>
        <begin position="389"/>
        <end position="468"/>
    </location>
</feature>
<keyword evidence="9" id="KW-0539">Nucleus</keyword>
<dbReference type="RefSeq" id="XP_068361128.1">
    <property type="nucleotide sequence ID" value="XM_068503310.1"/>
</dbReference>
<evidence type="ECO:0000256" key="8">
    <source>
        <dbReference type="ARBA" id="ARBA00022833"/>
    </source>
</evidence>
<evidence type="ECO:0000256" key="3">
    <source>
        <dbReference type="ARBA" id="ARBA00005383"/>
    </source>
</evidence>
<gene>
    <name evidence="14" type="ORF">TRFO_23701</name>
</gene>
<comment type="subcellular location">
    <subcellularLocation>
        <location evidence="1">Nucleus</location>
    </subcellularLocation>
</comment>
<dbReference type="OrthoDB" id="27975at2759"/>
<proteinExistence type="inferred from homology"/>
<evidence type="ECO:0000256" key="2">
    <source>
        <dbReference type="ARBA" id="ARBA00004718"/>
    </source>
</evidence>
<feature type="compositionally biased region" description="Basic and acidic residues" evidence="11">
    <location>
        <begin position="92"/>
        <end position="105"/>
    </location>
</feature>
<evidence type="ECO:0000256" key="6">
    <source>
        <dbReference type="ARBA" id="ARBA00022771"/>
    </source>
</evidence>
<dbReference type="Pfam" id="PF02037">
    <property type="entry name" value="SAP"/>
    <property type="match status" value="1"/>
</dbReference>
<dbReference type="GO" id="GO:0005634">
    <property type="term" value="C:nucleus"/>
    <property type="evidence" value="ECO:0007669"/>
    <property type="project" value="UniProtKB-SubCell"/>
</dbReference>
<sequence>MNEQQPTIPASTIPPPVQVKPQIQNQPDFPSVNPSSTAAANQQQSSSVVDSTANDSDLNNITPTIPSPPTPIQPNSNNPADADPIHSSSPKNDQKNESNEVDQKASETPTQNDENNTKQNSTNQNEADSSNDSNNSSGNPDDPNCGPQPKQTSITLLSRGLKLLSISHLRQLLRDYSLPTGGNKMALIQRLILFLETFGPTQQTMVVQFSVNLKKLLSVDNGESEEPPIDEAQMQLLPPGIAGKVLKTSPSCLYETTEHPLAFGPVMIQAKTPSDVFEFTLLNPAPNCIPILQFAPVFLDSPLKTISFLLGQAYVVLSEPTLWCTVSEFICKNGTFQVKQTEPSVPVIAVVRWLKKIPIPRIVDDIVTRDSPEPKEFLTSQQSSNGQNSNSSNSNSAVCSSKGICPLTKKIVSIPARGTNCNHGECFDLTGYVCSAVKLNRWVCPICMKALSAEDLRVDGQYFFKVKP</sequence>
<dbReference type="GO" id="GO:0016925">
    <property type="term" value="P:protein sumoylation"/>
    <property type="evidence" value="ECO:0007669"/>
    <property type="project" value="UniProtKB-UniPathway"/>
</dbReference>
<feature type="compositionally biased region" description="Polar residues" evidence="11">
    <location>
        <begin position="1"/>
        <end position="10"/>
    </location>
</feature>
<protein>
    <submittedName>
        <fullName evidence="14">SAP domain containing protein</fullName>
    </submittedName>
</protein>
<reference evidence="14" key="1">
    <citation type="submission" date="2016-10" db="EMBL/GenBank/DDBJ databases">
        <authorList>
            <person name="Benchimol M."/>
            <person name="Almeida L.G."/>
            <person name="Vasconcelos A.T."/>
            <person name="Perreira-Neves A."/>
            <person name="Rosa I.A."/>
            <person name="Tasca T."/>
            <person name="Bogo M.R."/>
            <person name="de Souza W."/>
        </authorList>
    </citation>
    <scope>NUCLEOTIDE SEQUENCE [LARGE SCALE GENOMIC DNA]</scope>
    <source>
        <strain evidence="14">K</strain>
    </source>
</reference>
<dbReference type="InterPro" id="IPR013083">
    <property type="entry name" value="Znf_RING/FYVE/PHD"/>
</dbReference>
<comment type="caution">
    <text evidence="14">The sequence shown here is derived from an EMBL/GenBank/DDBJ whole genome shotgun (WGS) entry which is preliminary data.</text>
</comment>
<organism evidence="14 15">
    <name type="scientific">Tritrichomonas foetus</name>
    <dbReference type="NCBI Taxonomy" id="1144522"/>
    <lineage>
        <taxon>Eukaryota</taxon>
        <taxon>Metamonada</taxon>
        <taxon>Parabasalia</taxon>
        <taxon>Tritrichomonadida</taxon>
        <taxon>Tritrichomonadidae</taxon>
        <taxon>Tritrichomonas</taxon>
    </lineage>
</organism>
<keyword evidence="15" id="KW-1185">Reference proteome</keyword>
<feature type="compositionally biased region" description="Low complexity" evidence="11">
    <location>
        <begin position="128"/>
        <end position="144"/>
    </location>
</feature>
<dbReference type="SMART" id="SM00513">
    <property type="entry name" value="SAP"/>
    <property type="match status" value="1"/>
</dbReference>
<dbReference type="SUPFAM" id="SSF68906">
    <property type="entry name" value="SAP domain"/>
    <property type="match status" value="1"/>
</dbReference>
<feature type="compositionally biased region" description="Low complexity" evidence="11">
    <location>
        <begin position="35"/>
        <end position="64"/>
    </location>
</feature>
<evidence type="ECO:0000256" key="9">
    <source>
        <dbReference type="ARBA" id="ARBA00023242"/>
    </source>
</evidence>
<evidence type="ECO:0000256" key="1">
    <source>
        <dbReference type="ARBA" id="ARBA00004123"/>
    </source>
</evidence>
<evidence type="ECO:0000256" key="5">
    <source>
        <dbReference type="ARBA" id="ARBA00022723"/>
    </source>
</evidence>
<dbReference type="PANTHER" id="PTHR10782:SF4">
    <property type="entry name" value="TONALLI, ISOFORM E"/>
    <property type="match status" value="1"/>
</dbReference>
<dbReference type="GO" id="GO:0008270">
    <property type="term" value="F:zinc ion binding"/>
    <property type="evidence" value="ECO:0007669"/>
    <property type="project" value="UniProtKB-KW"/>
</dbReference>
<feature type="region of interest" description="Disordered" evidence="11">
    <location>
        <begin position="1"/>
        <end position="152"/>
    </location>
</feature>
<comment type="similarity">
    <text evidence="3">Belongs to the PIAS family.</text>
</comment>
<feature type="region of interest" description="Disordered" evidence="11">
    <location>
        <begin position="376"/>
        <end position="397"/>
    </location>
</feature>
<feature type="domain" description="SAP" evidence="12">
    <location>
        <begin position="161"/>
        <end position="195"/>
    </location>
</feature>
<dbReference type="UniPathway" id="UPA00886"/>
<dbReference type="Gene3D" id="3.30.40.10">
    <property type="entry name" value="Zinc/RING finger domain, C3HC4 (zinc finger)"/>
    <property type="match status" value="1"/>
</dbReference>
<evidence type="ECO:0000256" key="4">
    <source>
        <dbReference type="ARBA" id="ARBA00022679"/>
    </source>
</evidence>
<keyword evidence="4" id="KW-0808">Transferase</keyword>